<reference evidence="2 3" key="1">
    <citation type="journal article" date="2018" name="Plant J.">
        <title>Genome sequences of Chlorella sorokiniana UTEX 1602 and Micractinium conductrix SAG 241.80: implications to maltose excretion by a green alga.</title>
        <authorList>
            <person name="Arriola M.B."/>
            <person name="Velmurugan N."/>
            <person name="Zhang Y."/>
            <person name="Plunkett M.H."/>
            <person name="Hondzo H."/>
            <person name="Barney B.M."/>
        </authorList>
    </citation>
    <scope>NUCLEOTIDE SEQUENCE [LARGE SCALE GENOMIC DNA]</scope>
    <source>
        <strain evidence="3">UTEX 1602</strain>
    </source>
</reference>
<comment type="caution">
    <text evidence="2">The sequence shown here is derived from an EMBL/GenBank/DDBJ whole genome shotgun (WGS) entry which is preliminary data.</text>
</comment>
<gene>
    <name evidence="2" type="ORF">C2E21_2924</name>
</gene>
<protein>
    <submittedName>
        <fullName evidence="2">T-cell activation mitochondrial</fullName>
    </submittedName>
</protein>
<dbReference type="AlphaFoldDB" id="A0A2P6TW17"/>
<dbReference type="Proteomes" id="UP000239899">
    <property type="component" value="Unassembled WGS sequence"/>
</dbReference>
<evidence type="ECO:0000313" key="2">
    <source>
        <dbReference type="EMBL" id="PRW58250.1"/>
    </source>
</evidence>
<name>A0A2P6TW17_CHLSO</name>
<evidence type="ECO:0000256" key="1">
    <source>
        <dbReference type="SAM" id="MobiDB-lite"/>
    </source>
</evidence>
<keyword evidence="3" id="KW-1185">Reference proteome</keyword>
<organism evidence="2 3">
    <name type="scientific">Chlorella sorokiniana</name>
    <name type="common">Freshwater green alga</name>
    <dbReference type="NCBI Taxonomy" id="3076"/>
    <lineage>
        <taxon>Eukaryota</taxon>
        <taxon>Viridiplantae</taxon>
        <taxon>Chlorophyta</taxon>
        <taxon>core chlorophytes</taxon>
        <taxon>Trebouxiophyceae</taxon>
        <taxon>Chlorellales</taxon>
        <taxon>Chlorellaceae</taxon>
        <taxon>Chlorella clade</taxon>
        <taxon>Chlorella</taxon>
    </lineage>
</organism>
<sequence>MWMRRVATGLLAGYQRHAAAAAAAGGARPPAQPAAVAALQQACSFSSRKFERAGGAEPQPFRVAVQQVEAALLDPQLPPPVLADNQKVVAVMRQFVKNLEPPGGGWPPPFRHPRVTMVFRDHQAGGQLQPVTFHFTTTGGDCQGAVKTRWSQLLQRMGLNPNFYFDGEQFKPPPPPRRSVVEPTQHRRSAAPAPPPSPAEVESVRARAAAAGFPSQTITEEQFKEMQEQSDAGRAQRAAEQDELSKALQDVEANDKLLQAVAAVPWLMAEGERQDIEKAKLVQSRVVDKIEADGYDVRGAARRIWQGQRDLQLLTIGKDVGTALAIKQILFHATVYDRKMGKQTYLPK</sequence>
<proteinExistence type="predicted"/>
<dbReference type="EMBL" id="LHPG02000005">
    <property type="protein sequence ID" value="PRW58250.1"/>
    <property type="molecule type" value="Genomic_DNA"/>
</dbReference>
<accession>A0A2P6TW17</accession>
<dbReference type="OrthoDB" id="510798at2759"/>
<evidence type="ECO:0000313" key="3">
    <source>
        <dbReference type="Proteomes" id="UP000239899"/>
    </source>
</evidence>
<feature type="region of interest" description="Disordered" evidence="1">
    <location>
        <begin position="165"/>
        <end position="202"/>
    </location>
</feature>